<accession>A0A5A9N9N1</accession>
<keyword evidence="7" id="KW-0732">Signal</keyword>
<protein>
    <submittedName>
        <fullName evidence="8">C-type natriuretic peptide 2</fullName>
    </submittedName>
</protein>
<dbReference type="GO" id="GO:0007168">
    <property type="term" value="P:receptor guanylyl cyclase signaling pathway"/>
    <property type="evidence" value="ECO:0007669"/>
    <property type="project" value="TreeGrafter"/>
</dbReference>
<evidence type="ECO:0000256" key="4">
    <source>
        <dbReference type="ARBA" id="ARBA00022685"/>
    </source>
</evidence>
<dbReference type="InterPro" id="IPR002406">
    <property type="entry name" value="C_natriurtcpep"/>
</dbReference>
<dbReference type="GO" id="GO:0006182">
    <property type="term" value="P:cGMP biosynthetic process"/>
    <property type="evidence" value="ECO:0007669"/>
    <property type="project" value="TreeGrafter"/>
</dbReference>
<evidence type="ECO:0000313" key="8">
    <source>
        <dbReference type="EMBL" id="KAA0706460.1"/>
    </source>
</evidence>
<dbReference type="PRINTS" id="PR00713">
    <property type="entry name" value="CNATPEPTIDE"/>
</dbReference>
<dbReference type="InterPro" id="IPR000663">
    <property type="entry name" value="Natr_peptide"/>
</dbReference>
<evidence type="ECO:0000256" key="5">
    <source>
        <dbReference type="ARBA" id="ARBA00022858"/>
    </source>
</evidence>
<feature type="signal peptide" evidence="7">
    <location>
        <begin position="1"/>
        <end position="31"/>
    </location>
</feature>
<comment type="similarity">
    <text evidence="2 6">Belongs to the natriuretic peptide family.</text>
</comment>
<evidence type="ECO:0000256" key="7">
    <source>
        <dbReference type="SAM" id="SignalP"/>
    </source>
</evidence>
<dbReference type="InterPro" id="IPR030480">
    <property type="entry name" value="Natr_peptide_CS"/>
</dbReference>
<keyword evidence="5 6" id="KW-0838">Vasoactive</keyword>
<gene>
    <name evidence="8" type="ORF">E1301_Tti022946</name>
</gene>
<evidence type="ECO:0000313" key="9">
    <source>
        <dbReference type="Proteomes" id="UP000324632"/>
    </source>
</evidence>
<comment type="caution">
    <text evidence="8">The sequence shown here is derived from an EMBL/GenBank/DDBJ whole genome shotgun (WGS) entry which is preliminary data.</text>
</comment>
<dbReference type="Pfam" id="PF00212">
    <property type="entry name" value="ANP"/>
    <property type="match status" value="1"/>
</dbReference>
<dbReference type="EMBL" id="SOYY01000020">
    <property type="protein sequence ID" value="KAA0706460.1"/>
    <property type="molecule type" value="Genomic_DNA"/>
</dbReference>
<comment type="subcellular location">
    <subcellularLocation>
        <location evidence="1 6">Secreted</location>
    </subcellularLocation>
</comment>
<dbReference type="PROSITE" id="PS00263">
    <property type="entry name" value="NATRIURETIC_PEPTIDE"/>
    <property type="match status" value="1"/>
</dbReference>
<dbReference type="GO" id="GO:0005576">
    <property type="term" value="C:extracellular region"/>
    <property type="evidence" value="ECO:0007669"/>
    <property type="project" value="UniProtKB-SubCell"/>
</dbReference>
<dbReference type="GO" id="GO:0005179">
    <property type="term" value="F:hormone activity"/>
    <property type="evidence" value="ECO:0007669"/>
    <property type="project" value="InterPro"/>
</dbReference>
<dbReference type="PANTHER" id="PTHR12167">
    <property type="entry name" value="C-TYPE NATRIURETIC PEPTIDE"/>
    <property type="match status" value="1"/>
</dbReference>
<proteinExistence type="inferred from homology"/>
<sequence>MAFSSPLSFSLSLHITFLLLLIITMATQVEGRPSRQRSDSQGLQDLFGVKISSLVLGPSEVVEGSGNSIPPLIQTGRGYGAESPHVASRALLDFLRRQRKVRGRTRKGVARGCFGMKVDRIGVISGLGC</sequence>
<keyword evidence="4" id="KW-0165">Cleavage on pair of basic residues</keyword>
<feature type="chain" id="PRO_5022960553" evidence="7">
    <location>
        <begin position="32"/>
        <end position="129"/>
    </location>
</feature>
<organism evidence="8 9">
    <name type="scientific">Triplophysa tibetana</name>
    <dbReference type="NCBI Taxonomy" id="1572043"/>
    <lineage>
        <taxon>Eukaryota</taxon>
        <taxon>Metazoa</taxon>
        <taxon>Chordata</taxon>
        <taxon>Craniata</taxon>
        <taxon>Vertebrata</taxon>
        <taxon>Euteleostomi</taxon>
        <taxon>Actinopterygii</taxon>
        <taxon>Neopterygii</taxon>
        <taxon>Teleostei</taxon>
        <taxon>Ostariophysi</taxon>
        <taxon>Cypriniformes</taxon>
        <taxon>Nemacheilidae</taxon>
        <taxon>Triplophysa</taxon>
    </lineage>
</organism>
<evidence type="ECO:0000256" key="1">
    <source>
        <dbReference type="ARBA" id="ARBA00004613"/>
    </source>
</evidence>
<name>A0A5A9N9N1_9TELE</name>
<evidence type="ECO:0000256" key="2">
    <source>
        <dbReference type="ARBA" id="ARBA00009041"/>
    </source>
</evidence>
<dbReference type="PANTHER" id="PTHR12167:SF6">
    <property type="entry name" value="C-TYPE NATRIURETIC PEPTIDE 2-LIKE"/>
    <property type="match status" value="1"/>
</dbReference>
<keyword evidence="9" id="KW-1185">Reference proteome</keyword>
<keyword evidence="3" id="KW-0964">Secreted</keyword>
<dbReference type="AlphaFoldDB" id="A0A5A9N9N1"/>
<dbReference type="GO" id="GO:0097746">
    <property type="term" value="P:blood vessel diameter maintenance"/>
    <property type="evidence" value="ECO:0007669"/>
    <property type="project" value="UniProtKB-KW"/>
</dbReference>
<evidence type="ECO:0000256" key="3">
    <source>
        <dbReference type="ARBA" id="ARBA00022525"/>
    </source>
</evidence>
<dbReference type="SMART" id="SM00183">
    <property type="entry name" value="NAT_PEP"/>
    <property type="match status" value="1"/>
</dbReference>
<dbReference type="Proteomes" id="UP000324632">
    <property type="component" value="Chromosome 20"/>
</dbReference>
<reference evidence="8 9" key="1">
    <citation type="journal article" date="2019" name="Mol. Ecol. Resour.">
        <title>Chromosome-level genome assembly of Triplophysa tibetana, a fish adapted to the harsh high-altitude environment of the Tibetan Plateau.</title>
        <authorList>
            <person name="Yang X."/>
            <person name="Liu H."/>
            <person name="Ma Z."/>
            <person name="Zou Y."/>
            <person name="Zou M."/>
            <person name="Mao Y."/>
            <person name="Li X."/>
            <person name="Wang H."/>
            <person name="Chen T."/>
            <person name="Wang W."/>
            <person name="Yang R."/>
        </authorList>
    </citation>
    <scope>NUCLEOTIDE SEQUENCE [LARGE SCALE GENOMIC DNA]</scope>
    <source>
        <strain evidence="8">TTIB1903HZAU</strain>
        <tissue evidence="8">Muscle</tissue>
    </source>
</reference>
<evidence type="ECO:0000256" key="6">
    <source>
        <dbReference type="RuleBase" id="RU003686"/>
    </source>
</evidence>